<keyword evidence="4" id="KW-1185">Reference proteome</keyword>
<proteinExistence type="predicted"/>
<accession>A0A9N8HY86</accession>
<dbReference type="Proteomes" id="UP001153069">
    <property type="component" value="Unassembled WGS sequence"/>
</dbReference>
<feature type="domain" description="F5/8 type C" evidence="2">
    <location>
        <begin position="2"/>
        <end position="127"/>
    </location>
</feature>
<dbReference type="InterPro" id="IPR000421">
    <property type="entry name" value="FA58C"/>
</dbReference>
<dbReference type="EMBL" id="CAICTM010003753">
    <property type="protein sequence ID" value="CAB9531623.1"/>
    <property type="molecule type" value="Genomic_DNA"/>
</dbReference>
<gene>
    <name evidence="3" type="ORF">SEMRO_3755_G350820.1</name>
</gene>
<dbReference type="Pfam" id="PF00754">
    <property type="entry name" value="F5_F8_type_C"/>
    <property type="match status" value="1"/>
</dbReference>
<evidence type="ECO:0000259" key="2">
    <source>
        <dbReference type="Pfam" id="PF00754"/>
    </source>
</evidence>
<dbReference type="OrthoDB" id="57446at2759"/>
<feature type="region of interest" description="Disordered" evidence="1">
    <location>
        <begin position="472"/>
        <end position="503"/>
    </location>
</feature>
<comment type="caution">
    <text evidence="3">The sequence shown here is derived from an EMBL/GenBank/DDBJ whole genome shotgun (WGS) entry which is preliminary data.</text>
</comment>
<protein>
    <recommendedName>
        <fullName evidence="2">F5/8 type C domain-containing protein</fullName>
    </recommendedName>
</protein>
<organism evidence="3 4">
    <name type="scientific">Seminavis robusta</name>
    <dbReference type="NCBI Taxonomy" id="568900"/>
    <lineage>
        <taxon>Eukaryota</taxon>
        <taxon>Sar</taxon>
        <taxon>Stramenopiles</taxon>
        <taxon>Ochrophyta</taxon>
        <taxon>Bacillariophyta</taxon>
        <taxon>Bacillariophyceae</taxon>
        <taxon>Bacillariophycidae</taxon>
        <taxon>Naviculales</taxon>
        <taxon>Naviculaceae</taxon>
        <taxon>Seminavis</taxon>
    </lineage>
</organism>
<name>A0A9N8HY86_9STRA</name>
<feature type="compositionally biased region" description="Basic and acidic residues" evidence="1">
    <location>
        <begin position="492"/>
        <end position="503"/>
    </location>
</feature>
<evidence type="ECO:0000313" key="4">
    <source>
        <dbReference type="Proteomes" id="UP001153069"/>
    </source>
</evidence>
<reference evidence="3" key="1">
    <citation type="submission" date="2020-06" db="EMBL/GenBank/DDBJ databases">
        <authorList>
            <consortium name="Plant Systems Biology data submission"/>
        </authorList>
    </citation>
    <scope>NUCLEOTIDE SEQUENCE</scope>
    <source>
        <strain evidence="3">D6</strain>
    </source>
</reference>
<evidence type="ECO:0000313" key="3">
    <source>
        <dbReference type="EMBL" id="CAB9531623.1"/>
    </source>
</evidence>
<dbReference type="SUPFAM" id="SSF49785">
    <property type="entry name" value="Galactose-binding domain-like"/>
    <property type="match status" value="1"/>
</dbReference>
<feature type="non-terminal residue" evidence="3">
    <location>
        <position position="663"/>
    </location>
</feature>
<dbReference type="InterPro" id="IPR008979">
    <property type="entry name" value="Galactose-bd-like_sf"/>
</dbReference>
<evidence type="ECO:0000256" key="1">
    <source>
        <dbReference type="SAM" id="MobiDB-lite"/>
    </source>
</evidence>
<dbReference type="Gene3D" id="2.60.120.260">
    <property type="entry name" value="Galactose-binding domain-like"/>
    <property type="match status" value="1"/>
</dbReference>
<dbReference type="AlphaFoldDB" id="A0A9N8HY86"/>
<sequence length="663" mass="73854">SATTSSSASSSYPVKNLIDNNKFTSYKAARNAKEVTIFLVGKWNIKYQIQEISFTWRVPPKHHQYYVSSDGVAWTKLYDSITKEGGVEVNDGEMVGTLYDVTKTVKLEPSETLGHRVKVVCTGGASWGEYITGKRVVVKATVPTSESTKSFEDDFVVPKGLNLGGGVRDKHGHAGNPSVPLYAYDEPLVYQRFVGLRQIAGKIYKRVFERYIQSDYDLRNLYKFDFNEGSNSYSKARLYLLLVKKAMDSNTLADFVERAVEHFQPEIQEFYGWARHKDAMDDLQDYGKLIGLFEDEYKKVQHGFNMVFGDKASVGFLCGIKEVVAEKGPKKFPGTCCLDTPYEGTGDNWGREHSCSATCKHPGPFFGGLNEHACETQGGTWCPAPADCTELKQCVDDQIELAKANGKLAYEKYLEPAIITDPLDFEECGRSRKYFGYDELYTHDEDICDNFQQLHNTKDFGFLDEFFDQGTPDSGGGGGGGDEEVPALVPLKEPDHSGSEETAKKENKYKITLFVFQQVFAVLEVIKDVIAGIKCPDDLSGAVQSGCAAVSNLAMAIAAAVVAVLGIVHDILYFIFDTLIGPSDASRVEAYENTAPVFENLELMYQRMYEAEVRQQEKTDSLQEKMIAMEEKLTSIFEATVSESERKRNLLELDSTENQALAG</sequence>